<dbReference type="InterPro" id="IPR043147">
    <property type="entry name" value="Penicillin_amidase_A-knob"/>
</dbReference>
<evidence type="ECO:0000256" key="3">
    <source>
        <dbReference type="ARBA" id="ARBA00023145"/>
    </source>
</evidence>
<dbReference type="Gene3D" id="1.10.1400.10">
    <property type="match status" value="1"/>
</dbReference>
<dbReference type="AlphaFoldDB" id="A0A7X9XCG2"/>
<keyword evidence="5" id="KW-0106">Calcium</keyword>
<dbReference type="Gene3D" id="1.10.439.10">
    <property type="entry name" value="Penicillin Amidohydrolase, domain 1"/>
    <property type="match status" value="1"/>
</dbReference>
<evidence type="ECO:0000256" key="4">
    <source>
        <dbReference type="PIRSR" id="PIRSR001227-1"/>
    </source>
</evidence>
<evidence type="ECO:0000313" key="7">
    <source>
        <dbReference type="Proteomes" id="UP000576082"/>
    </source>
</evidence>
<evidence type="ECO:0000256" key="5">
    <source>
        <dbReference type="PIRSR" id="PIRSR001227-2"/>
    </source>
</evidence>
<evidence type="ECO:0000313" key="6">
    <source>
        <dbReference type="EMBL" id="NME71772.1"/>
    </source>
</evidence>
<dbReference type="SUPFAM" id="SSF56235">
    <property type="entry name" value="N-terminal nucleophile aminohydrolases (Ntn hydrolases)"/>
    <property type="match status" value="1"/>
</dbReference>
<accession>A0A7X9XCG2</accession>
<dbReference type="CDD" id="cd03747">
    <property type="entry name" value="Ntn_PGA_like"/>
    <property type="match status" value="1"/>
</dbReference>
<comment type="cofactor">
    <cofactor evidence="5">
        <name>Ca(2+)</name>
        <dbReference type="ChEBI" id="CHEBI:29108"/>
    </cofactor>
    <text evidence="5">Binds 1 Ca(2+) ion per dimer.</text>
</comment>
<name>A0A7X9XCG2_9BACT</name>
<dbReference type="RefSeq" id="WP_169659978.1">
    <property type="nucleotide sequence ID" value="NZ_JABANE010000114.1"/>
</dbReference>
<feature type="active site" description="Nucleophile" evidence="4">
    <location>
        <position position="247"/>
    </location>
</feature>
<dbReference type="Gene3D" id="2.30.120.10">
    <property type="match status" value="1"/>
</dbReference>
<keyword evidence="7" id="KW-1185">Reference proteome</keyword>
<keyword evidence="2" id="KW-0378">Hydrolase</keyword>
<comment type="similarity">
    <text evidence="1">Belongs to the peptidase S45 family.</text>
</comment>
<gene>
    <name evidence="6" type="ORF">HHU12_27655</name>
</gene>
<dbReference type="GO" id="GO:0017000">
    <property type="term" value="P:antibiotic biosynthetic process"/>
    <property type="evidence" value="ECO:0007669"/>
    <property type="project" value="InterPro"/>
</dbReference>
<dbReference type="GO" id="GO:0046872">
    <property type="term" value="F:metal ion binding"/>
    <property type="evidence" value="ECO:0007669"/>
    <property type="project" value="UniProtKB-KW"/>
</dbReference>
<feature type="binding site" evidence="5">
    <location>
        <position position="319"/>
    </location>
    <ligand>
        <name>Ca(2+)</name>
        <dbReference type="ChEBI" id="CHEBI:29108"/>
    </ligand>
</feature>
<protein>
    <submittedName>
        <fullName evidence="6">Penicillin acylase family protein</fullName>
    </submittedName>
</protein>
<feature type="binding site" evidence="5">
    <location>
        <position position="322"/>
    </location>
    <ligand>
        <name>Ca(2+)</name>
        <dbReference type="ChEBI" id="CHEBI:29108"/>
    </ligand>
</feature>
<dbReference type="Gene3D" id="3.60.20.10">
    <property type="entry name" value="Glutamine Phosphoribosylpyrophosphate, subunit 1, domain 1"/>
    <property type="match status" value="1"/>
</dbReference>
<dbReference type="InterPro" id="IPR014395">
    <property type="entry name" value="Pen/GL7ACA/AHL_acylase"/>
</dbReference>
<dbReference type="InterPro" id="IPR002692">
    <property type="entry name" value="S45"/>
</dbReference>
<dbReference type="InterPro" id="IPR023343">
    <property type="entry name" value="Penicillin_amidase_dom1"/>
</dbReference>
<reference evidence="6 7" key="1">
    <citation type="submission" date="2020-04" db="EMBL/GenBank/DDBJ databases">
        <title>Flammeovirga sp. SR4, a novel species isolated from seawater.</title>
        <authorList>
            <person name="Wang X."/>
        </authorList>
    </citation>
    <scope>NUCLEOTIDE SEQUENCE [LARGE SCALE GENOMIC DNA]</scope>
    <source>
        <strain evidence="6 7">ATCC 23126</strain>
    </source>
</reference>
<dbReference type="PANTHER" id="PTHR34218:SF4">
    <property type="entry name" value="ACYL-HOMOSERINE LACTONE ACYLASE QUIP"/>
    <property type="match status" value="1"/>
</dbReference>
<dbReference type="Proteomes" id="UP000576082">
    <property type="component" value="Unassembled WGS sequence"/>
</dbReference>
<evidence type="ECO:0000256" key="1">
    <source>
        <dbReference type="ARBA" id="ARBA00006586"/>
    </source>
</evidence>
<sequence length="782" mass="91702">MGKFLDPFQGFWQNEVKNEKLPEYIQLPKMISEGTIYYDSLLIPHIYCKNEHDLYYLQGYITARHRLWQMDFQSMAAAGRLSEIFGSITVEYDRNIRRQGLQYGAEKFIKALKNDKKTSSILYAYTEGVNEYINQLSYATYPVEYKFFNYKPEKWTPLKTALIFKYIQFSLSTPDYDFQNTNSLKYLGKKNFDLLFPDMLDIQEPIASDDSSWKSLNPILPIRPKGLKTLSGLRKHIIEKEDPDNGSNNWAISGSKTKTGNPILCNDPHLNFTIPSTWFAIQMIHPNGNVLGMSIPGTPCIVSGCNENIAWGVTSARRDDRDWYKILFQDKSRTHYLIDNYWSKADLRIEEIKVRDKESIIDSVRYTRWGPIVYDKNFGNSNYKQGYALKWTAHETSEELKSLYLLNHAKDYDEFDEALNYFSGPALNFAFISNKNTVALNIQGKFPNRWDEQGKFVMDGTRSDTKWQGYIPNEHNIRILNPESGYISSANEHPASKQYPYYTYGQKYEYYRNRRIHQLLDSAFDLSIDDLSNMMNDNYSLFAEENLSFMLNHLDKKLFSDAHYEVYNSLRKWDYYYSPTSINPIYFEEWAKAIRRITWDEFHNHPSIEYLMPTRSNTFNILQNNKDNFFIDKLRTSKNETINNIIYEAFDSTIHKIETWKQNNTNKSFNWSNYKNTTLRHLARLPGFSINNIQNGGYRYIINATKEIHGPTFRMLTEMTPQGPKVYQVIPGGQSGNPGSPYYDNMVDAFTKGELYKVHFFKEKHYQIPPPKNILKSEKIQK</sequence>
<dbReference type="PIRSF" id="PIRSF001227">
    <property type="entry name" value="Pen_acylase"/>
    <property type="match status" value="1"/>
</dbReference>
<keyword evidence="3" id="KW-0865">Zymogen</keyword>
<proteinExistence type="inferred from homology"/>
<organism evidence="6 7">
    <name type="scientific">Flammeovirga aprica JL-4</name>
    <dbReference type="NCBI Taxonomy" id="694437"/>
    <lineage>
        <taxon>Bacteria</taxon>
        <taxon>Pseudomonadati</taxon>
        <taxon>Bacteroidota</taxon>
        <taxon>Cytophagia</taxon>
        <taxon>Cytophagales</taxon>
        <taxon>Flammeovirgaceae</taxon>
        <taxon>Flammeovirga</taxon>
    </lineage>
</organism>
<evidence type="ECO:0000256" key="2">
    <source>
        <dbReference type="ARBA" id="ARBA00022801"/>
    </source>
</evidence>
<dbReference type="GO" id="GO:0016811">
    <property type="term" value="F:hydrolase activity, acting on carbon-nitrogen (but not peptide) bonds, in linear amides"/>
    <property type="evidence" value="ECO:0007669"/>
    <property type="project" value="InterPro"/>
</dbReference>
<dbReference type="PANTHER" id="PTHR34218">
    <property type="entry name" value="PEPTIDASE S45 PENICILLIN AMIDASE"/>
    <property type="match status" value="1"/>
</dbReference>
<keyword evidence="5" id="KW-0479">Metal-binding</keyword>
<dbReference type="InterPro" id="IPR029055">
    <property type="entry name" value="Ntn_hydrolases_N"/>
</dbReference>
<dbReference type="Pfam" id="PF01804">
    <property type="entry name" value="Penicil_amidase"/>
    <property type="match status" value="1"/>
</dbReference>
<dbReference type="EMBL" id="JABANE010000114">
    <property type="protein sequence ID" value="NME71772.1"/>
    <property type="molecule type" value="Genomic_DNA"/>
</dbReference>
<dbReference type="InterPro" id="IPR043146">
    <property type="entry name" value="Penicillin_amidase_N_B-knob"/>
</dbReference>
<comment type="caution">
    <text evidence="6">The sequence shown here is derived from an EMBL/GenBank/DDBJ whole genome shotgun (WGS) entry which is preliminary data.</text>
</comment>